<evidence type="ECO:0000256" key="1">
    <source>
        <dbReference type="ARBA" id="ARBA00022723"/>
    </source>
</evidence>
<evidence type="ECO:0000259" key="5">
    <source>
        <dbReference type="Pfam" id="PF14226"/>
    </source>
</evidence>
<evidence type="ECO:0000256" key="3">
    <source>
        <dbReference type="SAM" id="MobiDB-lite"/>
    </source>
</evidence>
<protein>
    <submittedName>
        <fullName evidence="6">Uncharacterized protein</fullName>
    </submittedName>
</protein>
<dbReference type="Pfam" id="PF03171">
    <property type="entry name" value="2OG-FeII_Oxy"/>
    <property type="match status" value="1"/>
</dbReference>
<accession>A0A2I0K3X5</accession>
<dbReference type="Gene3D" id="2.60.120.330">
    <property type="entry name" value="B-lactam Antibiotic, Isopenicillin N Synthase, Chain"/>
    <property type="match status" value="2"/>
</dbReference>
<sequence length="292" mass="33461">MADSTIPTVDLFPFFGKGPSDENRQRKEEAMEVIRRACSEYGFFQIVNHGEPVELMGQTLELSRAFFECSNEEKLKSTPSSGAPLPAGYSKQPDHSPDKNEYLLMFTPGSSFNVCPKNPPELRYSLSCSLLEDILNECLGLPPKFLKNYNADRSWDFMDDVGGLEVRKSGERIPVIPRQGHIVVNLVDVIQLDLTFLLIYNHEGVDKFRSATHRVMRSKDRCRHSYAFFYNLQADNLVEPLPQFTSDIGEQPKYWGFLYKEYQPLRLRNKTHPPSRPEDVIHITHYAIPTAL</sequence>
<organism evidence="6 7">
    <name type="scientific">Punica granatum</name>
    <name type="common">Pomegranate</name>
    <dbReference type="NCBI Taxonomy" id="22663"/>
    <lineage>
        <taxon>Eukaryota</taxon>
        <taxon>Viridiplantae</taxon>
        <taxon>Streptophyta</taxon>
        <taxon>Embryophyta</taxon>
        <taxon>Tracheophyta</taxon>
        <taxon>Spermatophyta</taxon>
        <taxon>Magnoliopsida</taxon>
        <taxon>eudicotyledons</taxon>
        <taxon>Gunneridae</taxon>
        <taxon>Pentapetalae</taxon>
        <taxon>rosids</taxon>
        <taxon>malvids</taxon>
        <taxon>Myrtales</taxon>
        <taxon>Lythraceae</taxon>
        <taxon>Punica</taxon>
    </lineage>
</organism>
<proteinExistence type="predicted"/>
<dbReference type="STRING" id="22663.A0A2I0K3X5"/>
<evidence type="ECO:0000313" key="6">
    <source>
        <dbReference type="EMBL" id="PKI63242.1"/>
    </source>
</evidence>
<feature type="domain" description="Non-haem dioxygenase N-terminal" evidence="5">
    <location>
        <begin position="6"/>
        <end position="96"/>
    </location>
</feature>
<evidence type="ECO:0000313" key="7">
    <source>
        <dbReference type="Proteomes" id="UP000233551"/>
    </source>
</evidence>
<feature type="region of interest" description="Disordered" evidence="3">
    <location>
        <begin position="76"/>
        <end position="95"/>
    </location>
</feature>
<keyword evidence="2" id="KW-0408">Iron</keyword>
<dbReference type="SUPFAM" id="SSF51197">
    <property type="entry name" value="Clavaminate synthase-like"/>
    <property type="match status" value="1"/>
</dbReference>
<comment type="caution">
    <text evidence="6">The sequence shown here is derived from an EMBL/GenBank/DDBJ whole genome shotgun (WGS) entry which is preliminary data.</text>
</comment>
<evidence type="ECO:0000259" key="4">
    <source>
        <dbReference type="Pfam" id="PF03171"/>
    </source>
</evidence>
<feature type="domain" description="Isopenicillin N synthase-like Fe(2+) 2OG dioxygenase" evidence="4">
    <location>
        <begin position="159"/>
        <end position="231"/>
    </location>
</feature>
<evidence type="ECO:0000256" key="2">
    <source>
        <dbReference type="ARBA" id="ARBA00023004"/>
    </source>
</evidence>
<dbReference type="Proteomes" id="UP000233551">
    <property type="component" value="Unassembled WGS sequence"/>
</dbReference>
<dbReference type="PANTHER" id="PTHR47990">
    <property type="entry name" value="2-OXOGLUTARATE (2OG) AND FE(II)-DEPENDENT OXYGENASE SUPERFAMILY PROTEIN-RELATED"/>
    <property type="match status" value="1"/>
</dbReference>
<gene>
    <name evidence="6" type="ORF">CRG98_016427</name>
</gene>
<dbReference type="AlphaFoldDB" id="A0A2I0K3X5"/>
<dbReference type="InterPro" id="IPR044861">
    <property type="entry name" value="IPNS-like_FE2OG_OXY"/>
</dbReference>
<dbReference type="Pfam" id="PF14226">
    <property type="entry name" value="DIOX_N"/>
    <property type="match status" value="1"/>
</dbReference>
<dbReference type="InterPro" id="IPR050231">
    <property type="entry name" value="Iron_ascorbate_oxido_reductase"/>
</dbReference>
<dbReference type="InterPro" id="IPR026992">
    <property type="entry name" value="DIOX_N"/>
</dbReference>
<dbReference type="InterPro" id="IPR027443">
    <property type="entry name" value="IPNS-like_sf"/>
</dbReference>
<reference evidence="6 7" key="1">
    <citation type="submission" date="2017-11" db="EMBL/GenBank/DDBJ databases">
        <title>De-novo sequencing of pomegranate (Punica granatum L.) genome.</title>
        <authorList>
            <person name="Akparov Z."/>
            <person name="Amiraslanov A."/>
            <person name="Hajiyeva S."/>
            <person name="Abbasov M."/>
            <person name="Kaur K."/>
            <person name="Hamwieh A."/>
            <person name="Solovyev V."/>
            <person name="Salamov A."/>
            <person name="Braich B."/>
            <person name="Kosarev P."/>
            <person name="Mahmoud A."/>
            <person name="Hajiyev E."/>
            <person name="Babayeva S."/>
            <person name="Izzatullayeva V."/>
            <person name="Mammadov A."/>
            <person name="Mammadov A."/>
            <person name="Sharifova S."/>
            <person name="Ojaghi J."/>
            <person name="Eynullazada K."/>
            <person name="Bayramov B."/>
            <person name="Abdulazimova A."/>
            <person name="Shahmuradov I."/>
        </authorList>
    </citation>
    <scope>NUCLEOTIDE SEQUENCE [LARGE SCALE GENOMIC DNA]</scope>
    <source>
        <strain evidence="7">cv. AG2017</strain>
        <tissue evidence="6">Leaf</tissue>
    </source>
</reference>
<dbReference type="GO" id="GO:0046872">
    <property type="term" value="F:metal ion binding"/>
    <property type="evidence" value="ECO:0007669"/>
    <property type="project" value="UniProtKB-KW"/>
</dbReference>
<keyword evidence="1" id="KW-0479">Metal-binding</keyword>
<keyword evidence="7" id="KW-1185">Reference proteome</keyword>
<name>A0A2I0K3X5_PUNGR</name>
<dbReference type="EMBL" id="PGOL01000900">
    <property type="protein sequence ID" value="PKI63242.1"/>
    <property type="molecule type" value="Genomic_DNA"/>
</dbReference>